<dbReference type="InterPro" id="IPR001119">
    <property type="entry name" value="SLH_dom"/>
</dbReference>
<evidence type="ECO:0000313" key="4">
    <source>
        <dbReference type="EMBL" id="OCS87044.1"/>
    </source>
</evidence>
<evidence type="ECO:0000256" key="2">
    <source>
        <dbReference type="SAM" id="SignalP"/>
    </source>
</evidence>
<dbReference type="Proteomes" id="UP000093482">
    <property type="component" value="Unassembled WGS sequence"/>
</dbReference>
<dbReference type="PROSITE" id="PS51272">
    <property type="entry name" value="SLH"/>
    <property type="match status" value="2"/>
</dbReference>
<keyword evidence="5" id="KW-1185">Reference proteome</keyword>
<dbReference type="Pfam" id="PF00395">
    <property type="entry name" value="SLH"/>
    <property type="match status" value="2"/>
</dbReference>
<evidence type="ECO:0000259" key="3">
    <source>
        <dbReference type="PROSITE" id="PS51272"/>
    </source>
</evidence>
<feature type="domain" description="SLH" evidence="3">
    <location>
        <begin position="167"/>
        <end position="227"/>
    </location>
</feature>
<feature type="signal peptide" evidence="2">
    <location>
        <begin position="1"/>
        <end position="26"/>
    </location>
</feature>
<dbReference type="Gene3D" id="2.60.40.1220">
    <property type="match status" value="5"/>
</dbReference>
<reference evidence="4 5" key="1">
    <citation type="submission" date="2016-07" db="EMBL/GenBank/DDBJ databases">
        <title>Caryophanon latum genome sequencing.</title>
        <authorList>
            <person name="Verma A."/>
            <person name="Pal Y."/>
            <person name="Krishnamurthi S."/>
        </authorList>
    </citation>
    <scope>NUCLEOTIDE SEQUENCE [LARGE SCALE GENOMIC DNA]</scope>
    <source>
        <strain evidence="4 5">DSM 14151</strain>
    </source>
</reference>
<feature type="chain" id="PRO_5008649104" description="SLH domain-containing protein" evidence="2">
    <location>
        <begin position="27"/>
        <end position="891"/>
    </location>
</feature>
<name>A0A1C0YIS3_9BACL</name>
<dbReference type="OrthoDB" id="2839183at2"/>
<organism evidence="4 5">
    <name type="scientific">Caryophanon latum</name>
    <dbReference type="NCBI Taxonomy" id="33977"/>
    <lineage>
        <taxon>Bacteria</taxon>
        <taxon>Bacillati</taxon>
        <taxon>Bacillota</taxon>
        <taxon>Bacilli</taxon>
        <taxon>Bacillales</taxon>
        <taxon>Caryophanaceae</taxon>
        <taxon>Caryophanon</taxon>
    </lineage>
</organism>
<dbReference type="InterPro" id="IPR014755">
    <property type="entry name" value="Cu-Rt/internalin_Ig-like"/>
</dbReference>
<protein>
    <recommendedName>
        <fullName evidence="3">SLH domain-containing protein</fullName>
    </recommendedName>
</protein>
<proteinExistence type="predicted"/>
<evidence type="ECO:0000313" key="5">
    <source>
        <dbReference type="Proteomes" id="UP000093482"/>
    </source>
</evidence>
<dbReference type="EMBL" id="MATO01000058">
    <property type="protein sequence ID" value="OCS87044.1"/>
    <property type="molecule type" value="Genomic_DNA"/>
</dbReference>
<comment type="caution">
    <text evidence="4">The sequence shown here is derived from an EMBL/GenBank/DDBJ whole genome shotgun (WGS) entry which is preliminary data.</text>
</comment>
<accession>A0A1C0YIS3</accession>
<evidence type="ECO:0000256" key="1">
    <source>
        <dbReference type="ARBA" id="ARBA00022729"/>
    </source>
</evidence>
<feature type="domain" description="SLH" evidence="3">
    <location>
        <begin position="27"/>
        <end position="90"/>
    </location>
</feature>
<dbReference type="RefSeq" id="WP_066465887.1">
    <property type="nucleotide sequence ID" value="NZ_MATO01000058.1"/>
</dbReference>
<dbReference type="AlphaFoldDB" id="A0A1C0YIS3"/>
<gene>
    <name evidence="4" type="ORF">A6K76_14010</name>
</gene>
<keyword evidence="1 2" id="KW-0732">Signal</keyword>
<sequence>MTQYKKFFVTASSAALVVSAAAPASADVKFADISQYSQTVQDEIVSLAEAGIINGTSETTFSPARNITRGQVVKLLGRFLVKEGYATIPTDWETKQRFKDIRLDASDKDLIMNAAIVYDAGVFQGSNGNLISYQPISRENMALVLDRAAEKILGQTLIAIAKEQEKEGNVTDLKKAKTEARAAITAINALGISNVATFNPKGNVTRANFVSFLHRAFIKEEVKPPVVLTLKDVKVVSATELTAELSDGSLHNVVLETPLVDNEATEVSFKINDVTYKATVTNVVSDLKVSSVVAKNGTQLEVKFNQEVKDLGDVTIRGIDTNNAVVTVKDMKLSANKKSAIITVEEVFVGRYAVVVENFKTAAGVDNVSYDEIINVAPDKTAPTIVGTERPYANRVIVNFSEPLSNIGTVTLKLADGSSAVAVAELIGNKTAVEFDLSSEAIPPNAKVTATFVGTADVAGNLISPNPASVTFEKGSADGVAPTISKIEQLSAKSFTVTLSEPVRAFTAANISVSRASTANGVTAVEKLSDMQYKVTVTNVLDGLNTIVVNNVEDLSGEKAASVTTTATFAVDKTAPVVSSTAVIVDKGHQYLSIKFNKPVTLNDSAAVTVNGTYVQNAVTNTLVGKDVAVTRVDAETVRVKLSDIAENNIGAAYDVSLGFKNIVSEADVAAETVNSVTFTRGEDVSENTTKVEVDDIVIVDNNTIEVIFTENVDAATATTASNYTIDSAKVERVVVLAGALNKAIVTLKADSVEHDGTRYISVANIKAAGSSNVMDNYRQTITLTENVTPKVSSVEMVKDNQLKVTFSEAVHNVGENAFIVAEGDKVFVGAKTTTSAAESTQFVTEALISLAEGDSFASKSSVRITLDPNANIADGNRNALQFNGATVTVQ</sequence>